<evidence type="ECO:0000256" key="3">
    <source>
        <dbReference type="ARBA" id="ARBA00022475"/>
    </source>
</evidence>
<dbReference type="Pfam" id="PF07690">
    <property type="entry name" value="MFS_1"/>
    <property type="match status" value="1"/>
</dbReference>
<sequence>MFIMWIANFFVAASATMILPFLSLFIETFGNYSDSYVQRWSGFIFGITFLTAFFVSPIWGRIGDKYGYKLILLLTGSGIATSILLMSVVGSVHELFILRLLMGLATGFIPTSMALISSQTPKEIAGKTLGTLQTGTVSGGLLGPLIGGMLADSFGFAYTFFLTAALIYGAVILVAFGIKENKEKILTKKEKQYTRKEVLQTIMKKPLLLKIMILSTLIQAGNFSIQPLLALYVTDLTSGASNIALLAGFAFSATGFGNLLASRNWGKLGDNIGHEKVIVILMLASSLLFIPQALATSLWQLVLFRFLFGMVVGGLIPCMTAYIRYVAPLAMQGEVLGYNVSFRFLGNVIGPAMGGIIAGFYGISTVFYITSFIFLISGIMLLYSILHTESAKKTVQS</sequence>
<feature type="transmembrane region" description="Helical" evidence="7">
    <location>
        <begin position="7"/>
        <end position="26"/>
    </location>
</feature>
<organism evidence="9 10">
    <name type="scientific">Sutcliffiella rhizosphaerae</name>
    <dbReference type="NCBI Taxonomy" id="2880967"/>
    <lineage>
        <taxon>Bacteria</taxon>
        <taxon>Bacillati</taxon>
        <taxon>Bacillota</taxon>
        <taxon>Bacilli</taxon>
        <taxon>Bacillales</taxon>
        <taxon>Bacillaceae</taxon>
        <taxon>Sutcliffiella</taxon>
    </lineage>
</organism>
<evidence type="ECO:0000313" key="10">
    <source>
        <dbReference type="Proteomes" id="UP000789833"/>
    </source>
</evidence>
<comment type="caution">
    <text evidence="9">The sequence shown here is derived from an EMBL/GenBank/DDBJ whole genome shotgun (WGS) entry which is preliminary data.</text>
</comment>
<proteinExistence type="predicted"/>
<dbReference type="EMBL" id="CAKJTJ010000007">
    <property type="protein sequence ID" value="CAG9621001.1"/>
    <property type="molecule type" value="Genomic_DNA"/>
</dbReference>
<feature type="transmembrane region" description="Helical" evidence="7">
    <location>
        <begin position="301"/>
        <end position="323"/>
    </location>
</feature>
<evidence type="ECO:0000256" key="4">
    <source>
        <dbReference type="ARBA" id="ARBA00022692"/>
    </source>
</evidence>
<accession>A0ABM8YLY9</accession>
<evidence type="ECO:0000256" key="7">
    <source>
        <dbReference type="SAM" id="Phobius"/>
    </source>
</evidence>
<dbReference type="SUPFAM" id="SSF103473">
    <property type="entry name" value="MFS general substrate transporter"/>
    <property type="match status" value="1"/>
</dbReference>
<reference evidence="9 10" key="1">
    <citation type="submission" date="2021-10" db="EMBL/GenBank/DDBJ databases">
        <authorList>
            <person name="Criscuolo A."/>
        </authorList>
    </citation>
    <scope>NUCLEOTIDE SEQUENCE [LARGE SCALE GENOMIC DNA]</scope>
    <source>
        <strain evidence="10">CIP 111883</strain>
    </source>
</reference>
<name>A0ABM8YLY9_9BACI</name>
<dbReference type="PROSITE" id="PS50850">
    <property type="entry name" value="MFS"/>
    <property type="match status" value="1"/>
</dbReference>
<keyword evidence="6 7" id="KW-0472">Membrane</keyword>
<feature type="transmembrane region" description="Helical" evidence="7">
    <location>
        <begin position="71"/>
        <end position="90"/>
    </location>
</feature>
<gene>
    <name evidence="9" type="primary">sbnD</name>
    <name evidence="9" type="ORF">BACCIP111883_01773</name>
</gene>
<evidence type="ECO:0000259" key="8">
    <source>
        <dbReference type="PROSITE" id="PS50850"/>
    </source>
</evidence>
<feature type="domain" description="Major facilitator superfamily (MFS) profile" evidence="8">
    <location>
        <begin position="1"/>
        <end position="389"/>
    </location>
</feature>
<keyword evidence="2" id="KW-0813">Transport</keyword>
<dbReference type="PRINTS" id="PR01035">
    <property type="entry name" value="TCRTETA"/>
</dbReference>
<dbReference type="InterPro" id="IPR001958">
    <property type="entry name" value="Tet-R_TetA/multi-R_MdtG-like"/>
</dbReference>
<evidence type="ECO:0000313" key="9">
    <source>
        <dbReference type="EMBL" id="CAG9621001.1"/>
    </source>
</evidence>
<dbReference type="InterPro" id="IPR020846">
    <property type="entry name" value="MFS_dom"/>
</dbReference>
<feature type="transmembrane region" description="Helical" evidence="7">
    <location>
        <begin position="239"/>
        <end position="261"/>
    </location>
</feature>
<feature type="transmembrane region" description="Helical" evidence="7">
    <location>
        <begin position="128"/>
        <end position="150"/>
    </location>
</feature>
<feature type="transmembrane region" description="Helical" evidence="7">
    <location>
        <begin position="156"/>
        <end position="178"/>
    </location>
</feature>
<dbReference type="PANTHER" id="PTHR43414">
    <property type="entry name" value="MULTIDRUG RESISTANCE PROTEIN MDTG"/>
    <property type="match status" value="1"/>
</dbReference>
<feature type="transmembrane region" description="Helical" evidence="7">
    <location>
        <begin position="96"/>
        <end position="116"/>
    </location>
</feature>
<evidence type="ECO:0000256" key="1">
    <source>
        <dbReference type="ARBA" id="ARBA00004651"/>
    </source>
</evidence>
<dbReference type="Proteomes" id="UP000789833">
    <property type="component" value="Unassembled WGS sequence"/>
</dbReference>
<dbReference type="PANTHER" id="PTHR43414:SF3">
    <property type="entry name" value="LMO2377 PROTEIN"/>
    <property type="match status" value="1"/>
</dbReference>
<comment type="subcellular location">
    <subcellularLocation>
        <location evidence="1">Cell membrane</location>
        <topology evidence="1">Multi-pass membrane protein</topology>
    </subcellularLocation>
</comment>
<dbReference type="InterPro" id="IPR036259">
    <property type="entry name" value="MFS_trans_sf"/>
</dbReference>
<protein>
    <submittedName>
        <fullName evidence="9">Staphyloferrin B transporter</fullName>
    </submittedName>
</protein>
<evidence type="ECO:0000256" key="6">
    <source>
        <dbReference type="ARBA" id="ARBA00023136"/>
    </source>
</evidence>
<dbReference type="Pfam" id="PF00083">
    <property type="entry name" value="Sugar_tr"/>
    <property type="match status" value="1"/>
</dbReference>
<evidence type="ECO:0000256" key="2">
    <source>
        <dbReference type="ARBA" id="ARBA00022448"/>
    </source>
</evidence>
<keyword evidence="5 7" id="KW-1133">Transmembrane helix</keyword>
<dbReference type="InterPro" id="IPR011701">
    <property type="entry name" value="MFS"/>
</dbReference>
<feature type="transmembrane region" description="Helical" evidence="7">
    <location>
        <begin position="207"/>
        <end position="233"/>
    </location>
</feature>
<dbReference type="InterPro" id="IPR005828">
    <property type="entry name" value="MFS_sugar_transport-like"/>
</dbReference>
<evidence type="ECO:0000256" key="5">
    <source>
        <dbReference type="ARBA" id="ARBA00022989"/>
    </source>
</evidence>
<keyword evidence="3" id="KW-1003">Cell membrane</keyword>
<feature type="transmembrane region" description="Helical" evidence="7">
    <location>
        <begin position="367"/>
        <end position="386"/>
    </location>
</feature>
<feature type="transmembrane region" description="Helical" evidence="7">
    <location>
        <begin position="277"/>
        <end position="295"/>
    </location>
</feature>
<keyword evidence="10" id="KW-1185">Reference proteome</keyword>
<feature type="transmembrane region" description="Helical" evidence="7">
    <location>
        <begin position="38"/>
        <end position="59"/>
    </location>
</feature>
<dbReference type="Gene3D" id="1.20.1250.20">
    <property type="entry name" value="MFS general substrate transporter like domains"/>
    <property type="match status" value="2"/>
</dbReference>
<keyword evidence="4 7" id="KW-0812">Transmembrane</keyword>
<feature type="transmembrane region" description="Helical" evidence="7">
    <location>
        <begin position="344"/>
        <end position="361"/>
    </location>
</feature>